<dbReference type="RefSeq" id="WP_128793112.1">
    <property type="nucleotide sequence ID" value="NZ_BAAAHW010000030.1"/>
</dbReference>
<accession>A0A7W3NW99</accession>
<gene>
    <name evidence="1" type="ORF">HDA42_007074</name>
</gene>
<organism evidence="1 2">
    <name type="scientific">Streptomyces murinus</name>
    <dbReference type="NCBI Taxonomy" id="33900"/>
    <lineage>
        <taxon>Bacteria</taxon>
        <taxon>Bacillati</taxon>
        <taxon>Actinomycetota</taxon>
        <taxon>Actinomycetes</taxon>
        <taxon>Kitasatosporales</taxon>
        <taxon>Streptomycetaceae</taxon>
        <taxon>Streptomyces</taxon>
    </lineage>
</organism>
<dbReference type="Pfam" id="PF07366">
    <property type="entry name" value="SnoaL"/>
    <property type="match status" value="2"/>
</dbReference>
<dbReference type="PANTHER" id="PTHR38436">
    <property type="entry name" value="POLYKETIDE CYCLASE SNOAL-LIKE DOMAIN"/>
    <property type="match status" value="1"/>
</dbReference>
<dbReference type="InterPro" id="IPR032710">
    <property type="entry name" value="NTF2-like_dom_sf"/>
</dbReference>
<keyword evidence="2" id="KW-1185">Reference proteome</keyword>
<evidence type="ECO:0000313" key="2">
    <source>
        <dbReference type="Proteomes" id="UP000577386"/>
    </source>
</evidence>
<evidence type="ECO:0000313" key="1">
    <source>
        <dbReference type="EMBL" id="MBA9057896.1"/>
    </source>
</evidence>
<dbReference type="PANTHER" id="PTHR38436:SF1">
    <property type="entry name" value="ESTER CYCLASE"/>
    <property type="match status" value="1"/>
</dbReference>
<dbReference type="SUPFAM" id="SSF54427">
    <property type="entry name" value="NTF2-like"/>
    <property type="match status" value="2"/>
</dbReference>
<dbReference type="AlphaFoldDB" id="A0A7W3NW99"/>
<dbReference type="GeneID" id="93978344"/>
<sequence length="273" mass="30484">MPTSDSDLASVALYRRFLDAFNAADYDTVTEVIGADFTDHHPGFEIKGREDYLTALRGAHATFAVRGELAEALPVDGAGDKVVTRVRLTGTHREPVFGFPATGRAVEWTTTEIWRVEDGRFVERWAQDDLLGLREQVSTDAANLATVQAVSDAVNERRYDDLDELFGPTFRDNNPAWDVASLDELKVIIKAAHDALDFTVHLDALYPASPDKVIMHITFRGKHIAPFFGQEPDGREVSWTSLEVYRLEDAKVVERWVQADTAGLMRQLDVPLP</sequence>
<dbReference type="Gene3D" id="3.10.450.50">
    <property type="match status" value="2"/>
</dbReference>
<dbReference type="InterPro" id="IPR009959">
    <property type="entry name" value="Cyclase_SnoaL-like"/>
</dbReference>
<name>A0A7W3NW99_STRMR</name>
<comment type="caution">
    <text evidence="1">The sequence shown here is derived from an EMBL/GenBank/DDBJ whole genome shotgun (WGS) entry which is preliminary data.</text>
</comment>
<dbReference type="GO" id="GO:0030638">
    <property type="term" value="P:polyketide metabolic process"/>
    <property type="evidence" value="ECO:0007669"/>
    <property type="project" value="InterPro"/>
</dbReference>
<dbReference type="Proteomes" id="UP000577386">
    <property type="component" value="Unassembled WGS sequence"/>
</dbReference>
<proteinExistence type="predicted"/>
<protein>
    <submittedName>
        <fullName evidence="1">Putative ester cyclase</fullName>
    </submittedName>
</protein>
<reference evidence="1 2" key="1">
    <citation type="submission" date="2020-08" db="EMBL/GenBank/DDBJ databases">
        <title>Sequencing the genomes of 1000 actinobacteria strains.</title>
        <authorList>
            <person name="Klenk H.-P."/>
        </authorList>
    </citation>
    <scope>NUCLEOTIDE SEQUENCE [LARGE SCALE GENOMIC DNA]</scope>
    <source>
        <strain evidence="1 2">DSM 41827</strain>
    </source>
</reference>
<dbReference type="EMBL" id="JACJIJ010000002">
    <property type="protein sequence ID" value="MBA9057896.1"/>
    <property type="molecule type" value="Genomic_DNA"/>
</dbReference>